<keyword evidence="5 8" id="KW-0812">Transmembrane</keyword>
<keyword evidence="2" id="KW-1003">Cell membrane</keyword>
<dbReference type="EC" id="2.4.-.-" evidence="10"/>
<feature type="transmembrane region" description="Helical" evidence="8">
    <location>
        <begin position="379"/>
        <end position="401"/>
    </location>
</feature>
<feature type="transmembrane region" description="Helical" evidence="8">
    <location>
        <begin position="128"/>
        <end position="157"/>
    </location>
</feature>
<protein>
    <submittedName>
        <fullName evidence="10">Glycosyltransferase family 39 protein</fullName>
        <ecNumber evidence="10">2.4.-.-</ecNumber>
    </submittedName>
</protein>
<sequence>MANLARQASPPLIERFAASPRVLPAIWSIYVTLRLAVLLIPVTPMSDAEWYVQRASELAAGSGYLDSNGLPTAFWPPGWPLALSAVFRFTGPSLLAVGLFNLASALLIGWLTLLLARRLFGSEAGARLALLLLACYPNAIAYVPLGLTEVFYTALLMLGCWLVIERRSALWLMVAGLVFGIAALVKAQTLLVVPLLFAIEWLRQGDLWRRLPQLMAQGFLLLLASALVIGPWSLRNEAQLGHWVTVSTNGGYNLLIGNNEDATGGYGEDARAYVALMARSDLDEVARDTEAKRLALDWIRQNPGQFLALAPRKLALLWLPDGEAEWGYQAGAPSYPRLQPLYRAVRLANQAYYAVLLLCSGAALVLMTRNRRAQRRRWLDWWVLPWVIAAYPSLVAVMVFGQSRFHYPVMPFICVASGWAVAEAWRIWTAKTPKVRPLTATNA</sequence>
<comment type="caution">
    <text evidence="10">The sequence shown here is derived from an EMBL/GenBank/DDBJ whole genome shotgun (WGS) entry which is preliminary data.</text>
</comment>
<keyword evidence="6 8" id="KW-1133">Transmembrane helix</keyword>
<dbReference type="RefSeq" id="WP_367771103.1">
    <property type="nucleotide sequence ID" value="NZ_JBFNXR010000021.1"/>
</dbReference>
<feature type="transmembrane region" description="Helical" evidence="8">
    <location>
        <begin position="214"/>
        <end position="234"/>
    </location>
</feature>
<dbReference type="PANTHER" id="PTHR33908">
    <property type="entry name" value="MANNOSYLTRANSFERASE YKCB-RELATED"/>
    <property type="match status" value="1"/>
</dbReference>
<name>A0ABV3R9J9_9SPHN</name>
<keyword evidence="7 8" id="KW-0472">Membrane</keyword>
<keyword evidence="11" id="KW-1185">Reference proteome</keyword>
<proteinExistence type="predicted"/>
<feature type="domain" description="Glycosyltransferase RgtA/B/C/D-like" evidence="9">
    <location>
        <begin position="76"/>
        <end position="224"/>
    </location>
</feature>
<evidence type="ECO:0000256" key="2">
    <source>
        <dbReference type="ARBA" id="ARBA00022475"/>
    </source>
</evidence>
<dbReference type="InterPro" id="IPR038731">
    <property type="entry name" value="RgtA/B/C-like"/>
</dbReference>
<reference evidence="10 11" key="1">
    <citation type="submission" date="2024-06" db="EMBL/GenBank/DDBJ databases">
        <title>Novosphingobium rhizovicinus M1R2S20.</title>
        <authorList>
            <person name="Sun J.-Q."/>
        </authorList>
    </citation>
    <scope>NUCLEOTIDE SEQUENCE [LARGE SCALE GENOMIC DNA]</scope>
    <source>
        <strain evidence="10 11">M1R2S20</strain>
    </source>
</reference>
<feature type="transmembrane region" description="Helical" evidence="8">
    <location>
        <begin position="94"/>
        <end position="116"/>
    </location>
</feature>
<feature type="transmembrane region" description="Helical" evidence="8">
    <location>
        <begin position="169"/>
        <end position="202"/>
    </location>
</feature>
<dbReference type="Proteomes" id="UP001556118">
    <property type="component" value="Unassembled WGS sequence"/>
</dbReference>
<evidence type="ECO:0000256" key="3">
    <source>
        <dbReference type="ARBA" id="ARBA00022676"/>
    </source>
</evidence>
<evidence type="ECO:0000313" key="11">
    <source>
        <dbReference type="Proteomes" id="UP001556118"/>
    </source>
</evidence>
<dbReference type="InterPro" id="IPR050297">
    <property type="entry name" value="LipidA_mod_glycosyltrf_83"/>
</dbReference>
<dbReference type="GO" id="GO:0016757">
    <property type="term" value="F:glycosyltransferase activity"/>
    <property type="evidence" value="ECO:0007669"/>
    <property type="project" value="UniProtKB-KW"/>
</dbReference>
<keyword evidence="3 10" id="KW-0328">Glycosyltransferase</keyword>
<keyword evidence="4 10" id="KW-0808">Transferase</keyword>
<evidence type="ECO:0000256" key="7">
    <source>
        <dbReference type="ARBA" id="ARBA00023136"/>
    </source>
</evidence>
<evidence type="ECO:0000259" key="9">
    <source>
        <dbReference type="Pfam" id="PF13231"/>
    </source>
</evidence>
<comment type="subcellular location">
    <subcellularLocation>
        <location evidence="1">Cell membrane</location>
        <topology evidence="1">Multi-pass membrane protein</topology>
    </subcellularLocation>
</comment>
<gene>
    <name evidence="10" type="ORF">ABUH87_05935</name>
</gene>
<accession>A0ABV3R9J9</accession>
<evidence type="ECO:0000256" key="1">
    <source>
        <dbReference type="ARBA" id="ARBA00004651"/>
    </source>
</evidence>
<evidence type="ECO:0000313" key="10">
    <source>
        <dbReference type="EMBL" id="MEW9854715.1"/>
    </source>
</evidence>
<dbReference type="PANTHER" id="PTHR33908:SF11">
    <property type="entry name" value="MEMBRANE PROTEIN"/>
    <property type="match status" value="1"/>
</dbReference>
<dbReference type="EMBL" id="JBFNXR010000021">
    <property type="protein sequence ID" value="MEW9854715.1"/>
    <property type="molecule type" value="Genomic_DNA"/>
</dbReference>
<evidence type="ECO:0000256" key="6">
    <source>
        <dbReference type="ARBA" id="ARBA00022989"/>
    </source>
</evidence>
<evidence type="ECO:0000256" key="8">
    <source>
        <dbReference type="SAM" id="Phobius"/>
    </source>
</evidence>
<feature type="transmembrane region" description="Helical" evidence="8">
    <location>
        <begin position="407"/>
        <end position="428"/>
    </location>
</feature>
<dbReference type="Pfam" id="PF13231">
    <property type="entry name" value="PMT_2"/>
    <property type="match status" value="1"/>
</dbReference>
<evidence type="ECO:0000256" key="5">
    <source>
        <dbReference type="ARBA" id="ARBA00022692"/>
    </source>
</evidence>
<organism evidence="10 11">
    <name type="scientific">Novosphingobium rhizovicinum</name>
    <dbReference type="NCBI Taxonomy" id="3228928"/>
    <lineage>
        <taxon>Bacteria</taxon>
        <taxon>Pseudomonadati</taxon>
        <taxon>Pseudomonadota</taxon>
        <taxon>Alphaproteobacteria</taxon>
        <taxon>Sphingomonadales</taxon>
        <taxon>Sphingomonadaceae</taxon>
        <taxon>Novosphingobium</taxon>
    </lineage>
</organism>
<evidence type="ECO:0000256" key="4">
    <source>
        <dbReference type="ARBA" id="ARBA00022679"/>
    </source>
</evidence>
<feature type="transmembrane region" description="Helical" evidence="8">
    <location>
        <begin position="350"/>
        <end position="367"/>
    </location>
</feature>